<dbReference type="PRINTS" id="PR00625">
    <property type="entry name" value="JDOMAIN"/>
</dbReference>
<feature type="compositionally biased region" description="Polar residues" evidence="2">
    <location>
        <begin position="872"/>
        <end position="882"/>
    </location>
</feature>
<keyword evidence="1" id="KW-0175">Coiled coil</keyword>
<feature type="compositionally biased region" description="Polar residues" evidence="2">
    <location>
        <begin position="17"/>
        <end position="29"/>
    </location>
</feature>
<protein>
    <recommendedName>
        <fullName evidence="3">J domain-containing protein</fullName>
    </recommendedName>
</protein>
<dbReference type="PROSITE" id="PS00636">
    <property type="entry name" value="DNAJ_1"/>
    <property type="match status" value="1"/>
</dbReference>
<feature type="domain" description="J" evidence="3">
    <location>
        <begin position="1339"/>
        <end position="1424"/>
    </location>
</feature>
<feature type="compositionally biased region" description="Basic residues" evidence="2">
    <location>
        <begin position="122"/>
        <end position="134"/>
    </location>
</feature>
<dbReference type="InterPro" id="IPR001623">
    <property type="entry name" value="DnaJ_domain"/>
</dbReference>
<dbReference type="Proteomes" id="UP000017836">
    <property type="component" value="Unassembled WGS sequence"/>
</dbReference>
<feature type="compositionally biased region" description="Low complexity" evidence="2">
    <location>
        <begin position="54"/>
        <end position="67"/>
    </location>
</feature>
<feature type="compositionally biased region" description="Polar residues" evidence="2">
    <location>
        <begin position="386"/>
        <end position="400"/>
    </location>
</feature>
<dbReference type="OrthoDB" id="10250354at2759"/>
<dbReference type="Gene3D" id="1.25.40.10">
    <property type="entry name" value="Tetratricopeptide repeat domain"/>
    <property type="match status" value="3"/>
</dbReference>
<feature type="compositionally biased region" description="Low complexity" evidence="2">
    <location>
        <begin position="707"/>
        <end position="718"/>
    </location>
</feature>
<dbReference type="HOGENOM" id="CLU_002961_1_0_1"/>
<keyword evidence="5" id="KW-1185">Reference proteome</keyword>
<sequence>MSAMLNFRVSAKPQMETKASSSHQANPSPFSFPDFRRGTSQNAKNPPSNLPFDSSSLSSSTSSASSSFFESMGFRNGAMDSQSGASRENPDNAFFKNSATSSSFNGKLGQSDLRNDQSGLRWRPRLAKSRRHLISGKGRPPVLGSLSSGSDGKENSGAFNPFKHAESSGSFRGTGPSPCFTMDSDRPGVFSGKFGDNGKSGQLGNADSSDGFRFVGTSNGNVKEFRFGEQAQSVQDRIHGWNPFSSGLTGKSYSKDDLGAKDHGLTINGEKTSTESTENIHERKNFSFGGGSEAKLFSFQGTSTGSFSQNEPSMLPDKLRKLKIETETTNNKGPELSFKVDKSFERNGFTFGTNGGKGLGLTENFNGNSKRSTLQDEMKKMHLGNGKSSENEASFSGRSQRTARAFAGTRRRHVLRSTQNSQVRESANSQSRASNEDTNSTTPTSAAFGGLTEAKVAVPMSFIFQMGESGVKPSTANRSKEDVENGTFVPPIQSSFLSPSSSVGQCAFVPPSLHSSSSSSGASFTSINQERSEGATHFSFSGFLGGVDATIAGSMGAKQGETPLQNDAPKFDDDFPSSSLPPKFEFNANVGTPSKSIRNRKKKENVRHHAPKHLGQTGSRETPGQASLEPEASESYSPMDFSPYRETLSANESSRGSSVASDSSFHLGTADRIPPMRKSDFIDGKVEILSSATRNLYINEGEVQTVSKEGSNHCSESSSSEDDQGFPPKPEDEALRAKLEKVDIKDVTSAAASETDGCLRERVEKTEAKGDKEFSFSLKLEETKKTDFTFVASSPTQTPLSSARHHFRKKHRLKVEPHALNQNPMFHPASPSIQPFPLASSGMQGAGLFEKGDVFLGRSAGVQGVAEESKGNAISSSKQEAQQDFMPRGDRGAGKSMTFAIPTQTVNRPSTAQAAELQELCEKWRLRGNQAYANGDLHKAEDYYSRGANSIPPKEMSTACIRALMLCYSNRAATRMALGRVREALMDCSKAIAMDKNFLKAQIRAANCHLALGEIDDALAWFKKCLQFGNDLGQDNKVLAEASDGLQKAQQVVEYMDRSAELLHTRTSKDAATALAVISNALSLSSYSECLIEMKADALFLMRKYEDVIQFCEQTLDSAERNFPFVSVEGDQKSVDDSASRKSVSVRLWRWHMISKSYFHLGKLEEALDLLQKHQQASSENSRSLESVSALIITIQELLRHKAAGNESFQSGKHAEAVEHYGAALACTVESHPFAAICFCNRAAAHQILGNITDAVADCTLAIALDANYAKAISRRATLHELIRDYGQAINDLKRLISLLEKQEGCGKTGRSSILNDLRQARGRLAVLEEEAKKGLPLDLYLILGVESSSTASEIKKAYRKAALRHHPDKAGQFLARNENGDERLWKEVADEAHKDADRLFKMIGEAYAVLSDPVKRVKYDNNEEMRNLQKKGSSSHSSQASSDPYGYPFERGANRRNWRGSWQSVNQRYTDDAYSTRYN</sequence>
<feature type="region of interest" description="Disordered" evidence="2">
    <location>
        <begin position="867"/>
        <end position="890"/>
    </location>
</feature>
<feature type="region of interest" description="Disordered" evidence="2">
    <location>
        <begin position="557"/>
        <end position="677"/>
    </location>
</feature>
<dbReference type="InterPro" id="IPR018253">
    <property type="entry name" value="DnaJ_domain_CS"/>
</dbReference>
<organism evidence="4 5">
    <name type="scientific">Amborella trichopoda</name>
    <dbReference type="NCBI Taxonomy" id="13333"/>
    <lineage>
        <taxon>Eukaryota</taxon>
        <taxon>Viridiplantae</taxon>
        <taxon>Streptophyta</taxon>
        <taxon>Embryophyta</taxon>
        <taxon>Tracheophyta</taxon>
        <taxon>Spermatophyta</taxon>
        <taxon>Magnoliopsida</taxon>
        <taxon>Amborellales</taxon>
        <taxon>Amborellaceae</taxon>
        <taxon>Amborella</taxon>
    </lineage>
</organism>
<feature type="compositionally biased region" description="Polar residues" evidence="2">
    <location>
        <begin position="199"/>
        <end position="208"/>
    </location>
</feature>
<feature type="region of interest" description="Disordered" evidence="2">
    <location>
        <begin position="1428"/>
        <end position="1451"/>
    </location>
</feature>
<dbReference type="Pfam" id="PF00226">
    <property type="entry name" value="DnaJ"/>
    <property type="match status" value="1"/>
</dbReference>
<dbReference type="Gramene" id="ERN05158">
    <property type="protein sequence ID" value="ERN05158"/>
    <property type="gene ID" value="AMTR_s00053p00201040"/>
</dbReference>
<feature type="compositionally biased region" description="Low complexity" evidence="2">
    <location>
        <begin position="653"/>
        <end position="664"/>
    </location>
</feature>
<dbReference type="SMART" id="SM00271">
    <property type="entry name" value="DnaJ"/>
    <property type="match status" value="1"/>
</dbReference>
<evidence type="ECO:0000313" key="5">
    <source>
        <dbReference type="Proteomes" id="UP000017836"/>
    </source>
</evidence>
<evidence type="ECO:0000259" key="3">
    <source>
        <dbReference type="PROSITE" id="PS50076"/>
    </source>
</evidence>
<proteinExistence type="predicted"/>
<dbReference type="PANTHER" id="PTHR45181:SF4">
    <property type="entry name" value="HEAT SHOCK PROTEIN DNAJ WITH TETRATRICOPEPTIDE REPEAT-CONTAINING PROTEIN"/>
    <property type="match status" value="1"/>
</dbReference>
<name>W1PB61_AMBTC</name>
<dbReference type="CDD" id="cd06257">
    <property type="entry name" value="DnaJ"/>
    <property type="match status" value="1"/>
</dbReference>
<feature type="region of interest" description="Disordered" evidence="2">
    <location>
        <begin position="1"/>
        <end position="212"/>
    </location>
</feature>
<dbReference type="InterPro" id="IPR011990">
    <property type="entry name" value="TPR-like_helical_dom_sf"/>
</dbReference>
<dbReference type="InterPro" id="IPR019734">
    <property type="entry name" value="TPR_rpt"/>
</dbReference>
<dbReference type="InterPro" id="IPR036869">
    <property type="entry name" value="J_dom_sf"/>
</dbReference>
<evidence type="ECO:0000256" key="2">
    <source>
        <dbReference type="SAM" id="MobiDB-lite"/>
    </source>
</evidence>
<feature type="region of interest" description="Disordered" evidence="2">
    <location>
        <begin position="704"/>
        <end position="731"/>
    </location>
</feature>
<dbReference type="STRING" id="13333.W1PB61"/>
<accession>W1PB61</accession>
<feature type="compositionally biased region" description="Polar residues" evidence="2">
    <location>
        <begin position="616"/>
        <end position="625"/>
    </location>
</feature>
<dbReference type="SUPFAM" id="SSF48452">
    <property type="entry name" value="TPR-like"/>
    <property type="match status" value="3"/>
</dbReference>
<gene>
    <name evidence="4" type="ORF">AMTR_s00053p00201040</name>
</gene>
<dbReference type="Gene3D" id="1.10.287.110">
    <property type="entry name" value="DnaJ domain"/>
    <property type="match status" value="1"/>
</dbReference>
<feature type="compositionally biased region" description="Basic residues" evidence="2">
    <location>
        <begin position="597"/>
        <end position="612"/>
    </location>
</feature>
<dbReference type="Pfam" id="PF14559">
    <property type="entry name" value="TPR_19"/>
    <property type="match status" value="1"/>
</dbReference>
<feature type="region of interest" description="Disordered" evidence="2">
    <location>
        <begin position="351"/>
        <end position="447"/>
    </location>
</feature>
<dbReference type="SUPFAM" id="SSF46565">
    <property type="entry name" value="Chaperone J-domain"/>
    <property type="match status" value="1"/>
</dbReference>
<dbReference type="PANTHER" id="PTHR45181">
    <property type="entry name" value="HEAT SHOCK PROTEIN DNAJ WITH TETRATRICOPEPTIDE REPEAT-CONTAINING PROTEIN"/>
    <property type="match status" value="1"/>
</dbReference>
<dbReference type="SMART" id="SM00028">
    <property type="entry name" value="TPR"/>
    <property type="match status" value="8"/>
</dbReference>
<feature type="compositionally biased region" description="Polar residues" evidence="2">
    <location>
        <begin position="416"/>
        <end position="445"/>
    </location>
</feature>
<feature type="compositionally biased region" description="Polar residues" evidence="2">
    <location>
        <begin position="363"/>
        <end position="372"/>
    </location>
</feature>
<reference evidence="5" key="1">
    <citation type="journal article" date="2013" name="Science">
        <title>The Amborella genome and the evolution of flowering plants.</title>
        <authorList>
            <consortium name="Amborella Genome Project"/>
        </authorList>
    </citation>
    <scope>NUCLEOTIDE SEQUENCE [LARGE SCALE GENOMIC DNA]</scope>
</reference>
<evidence type="ECO:0000256" key="1">
    <source>
        <dbReference type="SAM" id="Coils"/>
    </source>
</evidence>
<dbReference type="EMBL" id="KI394012">
    <property type="protein sequence ID" value="ERN05158.1"/>
    <property type="molecule type" value="Genomic_DNA"/>
</dbReference>
<evidence type="ECO:0000313" key="4">
    <source>
        <dbReference type="EMBL" id="ERN05158.1"/>
    </source>
</evidence>
<dbReference type="eggNOG" id="KOG0550">
    <property type="taxonomic scope" value="Eukaryota"/>
</dbReference>
<feature type="coiled-coil region" evidence="1">
    <location>
        <begin position="1283"/>
        <end position="1331"/>
    </location>
</feature>
<dbReference type="PROSITE" id="PS50076">
    <property type="entry name" value="DNAJ_2"/>
    <property type="match status" value="1"/>
</dbReference>
<feature type="compositionally biased region" description="Polar residues" evidence="2">
    <location>
        <begin position="95"/>
        <end position="105"/>
    </location>
</feature>
<feature type="compositionally biased region" description="Polar residues" evidence="2">
    <location>
        <begin position="38"/>
        <end position="53"/>
    </location>
</feature>